<organism evidence="11 12">
    <name type="scientific">Erpetoichthys calabaricus</name>
    <name type="common">Rope fish</name>
    <name type="synonym">Calamoichthys calabaricus</name>
    <dbReference type="NCBI Taxonomy" id="27687"/>
    <lineage>
        <taxon>Eukaryota</taxon>
        <taxon>Metazoa</taxon>
        <taxon>Chordata</taxon>
        <taxon>Craniata</taxon>
        <taxon>Vertebrata</taxon>
        <taxon>Euteleostomi</taxon>
        <taxon>Actinopterygii</taxon>
        <taxon>Polypteriformes</taxon>
        <taxon>Polypteridae</taxon>
        <taxon>Erpetoichthys</taxon>
    </lineage>
</organism>
<reference evidence="11" key="3">
    <citation type="submission" date="2025-09" db="UniProtKB">
        <authorList>
            <consortium name="Ensembl"/>
        </authorList>
    </citation>
    <scope>IDENTIFICATION</scope>
</reference>
<reference evidence="11" key="1">
    <citation type="submission" date="2021-06" db="EMBL/GenBank/DDBJ databases">
        <authorList>
            <consortium name="Wellcome Sanger Institute Data Sharing"/>
        </authorList>
    </citation>
    <scope>NUCLEOTIDE SEQUENCE [LARGE SCALE GENOMIC DNA]</scope>
</reference>
<dbReference type="Gene3D" id="3.40.50.880">
    <property type="match status" value="1"/>
</dbReference>
<comment type="similarity">
    <text evidence="3">Belongs to the peptidase C56 family.</text>
</comment>
<evidence type="ECO:0000256" key="3">
    <source>
        <dbReference type="ARBA" id="ARBA00008542"/>
    </source>
</evidence>
<comment type="function">
    <text evidence="10">Component of the FERRY complex (Five-subunit Endosomal Rab5 and RNA/ribosome intermediary). The FERRY complex directly interacts with mRNAs and RAB5A, and functions as a RAB5A effector involved in the localization and the distribution of specific mRNAs most likely by mediating their endosomal transport. The complex recruits mRNAs and ribosomes to early endosomes through direct mRNA-interaction.</text>
</comment>
<gene>
    <name evidence="11" type="primary">gatd1</name>
</gene>
<evidence type="ECO:0000256" key="1">
    <source>
        <dbReference type="ARBA" id="ARBA00004412"/>
    </source>
</evidence>
<evidence type="ECO:0000256" key="2">
    <source>
        <dbReference type="ARBA" id="ARBA00004613"/>
    </source>
</evidence>
<sequence>MASKSACLMVASSAAEGVSAQSFINSFNLCSSAFNLQITTPGGKPIDFLDVDDSNMRWIQDFRVKSYASPAKLESIDGSRYHALLIPSCPGAMTDLAQNGYLAKILQHFVTENKPICAIGHGVTALCSAINEDKSWIFKEYSMTGPSIFELVRRRDFANLSILMEDFAKDSGAIYSGNKVFQNRMELGKDYCIHIIVPKEQVFSKFPVLFRSWHSVI</sequence>
<evidence type="ECO:0000256" key="9">
    <source>
        <dbReference type="ARBA" id="ARBA00044823"/>
    </source>
</evidence>
<dbReference type="PANTHER" id="PTHR48094:SF18">
    <property type="entry name" value="GLUTAMINE AMIDOTRANSFERASE-LIKE CLASS 1 DOMAIN-CONTAINING PROTEIN 1"/>
    <property type="match status" value="1"/>
</dbReference>
<dbReference type="GO" id="GO:0005576">
    <property type="term" value="C:extracellular region"/>
    <property type="evidence" value="ECO:0007669"/>
    <property type="project" value="UniProtKB-SubCell"/>
</dbReference>
<keyword evidence="5" id="KW-0732">Signal</keyword>
<dbReference type="PANTHER" id="PTHR48094">
    <property type="entry name" value="PROTEIN/NUCLEIC ACID DEGLYCASE DJ-1-RELATED"/>
    <property type="match status" value="1"/>
</dbReference>
<evidence type="ECO:0000256" key="7">
    <source>
        <dbReference type="ARBA" id="ARBA00039189"/>
    </source>
</evidence>
<dbReference type="GO" id="GO:0019172">
    <property type="term" value="F:glyoxalase III activity"/>
    <property type="evidence" value="ECO:0007669"/>
    <property type="project" value="TreeGrafter"/>
</dbReference>
<evidence type="ECO:0000313" key="11">
    <source>
        <dbReference type="Ensembl" id="ENSECRP00000008019.1"/>
    </source>
</evidence>
<evidence type="ECO:0000256" key="4">
    <source>
        <dbReference type="ARBA" id="ARBA00022525"/>
    </source>
</evidence>
<proteinExistence type="inferred from homology"/>
<keyword evidence="4" id="KW-0964">Secreted</keyword>
<dbReference type="Proteomes" id="UP000694620">
    <property type="component" value="Chromosome 2"/>
</dbReference>
<evidence type="ECO:0000256" key="6">
    <source>
        <dbReference type="ARBA" id="ARBA00022753"/>
    </source>
</evidence>
<dbReference type="InterPro" id="IPR050325">
    <property type="entry name" value="Prot/Nucl_acid_deglycase"/>
</dbReference>
<keyword evidence="6" id="KW-0967">Endosome</keyword>
<evidence type="ECO:0000256" key="5">
    <source>
        <dbReference type="ARBA" id="ARBA00022729"/>
    </source>
</evidence>
<dbReference type="SUPFAM" id="SSF52317">
    <property type="entry name" value="Class I glutamine amidotransferase-like"/>
    <property type="match status" value="1"/>
</dbReference>
<evidence type="ECO:0000256" key="8">
    <source>
        <dbReference type="ARBA" id="ARBA00042130"/>
    </source>
</evidence>
<accession>A0A8C4RUY8</accession>
<dbReference type="AlphaFoldDB" id="A0A8C4RUY8"/>
<reference evidence="11" key="2">
    <citation type="submission" date="2025-08" db="UniProtKB">
        <authorList>
            <consortium name="Ensembl"/>
        </authorList>
    </citation>
    <scope>IDENTIFICATION</scope>
</reference>
<dbReference type="GeneTree" id="ENSGT00940000165047"/>
<dbReference type="GO" id="GO:0005769">
    <property type="term" value="C:early endosome"/>
    <property type="evidence" value="ECO:0007669"/>
    <property type="project" value="UniProtKB-SubCell"/>
</dbReference>
<evidence type="ECO:0000256" key="10">
    <source>
        <dbReference type="ARBA" id="ARBA00045408"/>
    </source>
</evidence>
<name>A0A8C4RUY8_ERPCA</name>
<dbReference type="InterPro" id="IPR029062">
    <property type="entry name" value="Class_I_gatase-like"/>
</dbReference>
<evidence type="ECO:0000313" key="12">
    <source>
        <dbReference type="Proteomes" id="UP000694620"/>
    </source>
</evidence>
<comment type="subcellular location">
    <subcellularLocation>
        <location evidence="1">Early endosome</location>
    </subcellularLocation>
    <subcellularLocation>
        <location evidence="2">Secreted</location>
    </subcellularLocation>
</comment>
<dbReference type="Ensembl" id="ENSECRT00000008147.1">
    <property type="protein sequence ID" value="ENSECRP00000008019.1"/>
    <property type="gene ID" value="ENSECRG00000005343.1"/>
</dbReference>
<dbReference type="GO" id="GO:0019243">
    <property type="term" value="P:methylglyoxal catabolic process to D-lactate via S-lactoyl-glutathione"/>
    <property type="evidence" value="ECO:0007669"/>
    <property type="project" value="TreeGrafter"/>
</dbReference>
<protein>
    <recommendedName>
        <fullName evidence="7">Glutamine amidotransferase-like class 1 domain-containing protein 1</fullName>
    </recommendedName>
    <alternativeName>
        <fullName evidence="9">Ferry endosomal RAB5 effector complex subunit 5</fullName>
    </alternativeName>
    <alternativeName>
        <fullName evidence="8">Parkinson disease 7 domain-containing protein 1</fullName>
    </alternativeName>
</protein>
<keyword evidence="12" id="KW-1185">Reference proteome</keyword>